<proteinExistence type="predicted"/>
<evidence type="ECO:0000313" key="1">
    <source>
        <dbReference type="EMBL" id="PKR77573.1"/>
    </source>
</evidence>
<gene>
    <name evidence="1" type="ORF">CEY16_06440</name>
</gene>
<name>A0A2I0QTA5_9BACI</name>
<accession>A0A2I0QTA5</accession>
<organism evidence="1 2">
    <name type="scientific">Halalkalibacillus sediminis</name>
    <dbReference type="NCBI Taxonomy" id="2018042"/>
    <lineage>
        <taxon>Bacteria</taxon>
        <taxon>Bacillati</taxon>
        <taxon>Bacillota</taxon>
        <taxon>Bacilli</taxon>
        <taxon>Bacillales</taxon>
        <taxon>Bacillaceae</taxon>
        <taxon>Halalkalibacillus</taxon>
    </lineage>
</organism>
<protein>
    <submittedName>
        <fullName evidence="1">Uncharacterized protein</fullName>
    </submittedName>
</protein>
<dbReference type="RefSeq" id="WP_101331181.1">
    <property type="nucleotide sequence ID" value="NZ_PJNH01000002.1"/>
</dbReference>
<dbReference type="Proteomes" id="UP000243524">
    <property type="component" value="Unassembled WGS sequence"/>
</dbReference>
<keyword evidence="2" id="KW-1185">Reference proteome</keyword>
<reference evidence="1 2" key="1">
    <citation type="submission" date="2017-06" db="EMBL/GenBank/DDBJ databases">
        <title>the draft geome sequence of Illustriluteabacillus marina B3227.</title>
        <authorList>
            <person name="He R.-H."/>
            <person name="Du Z.-J."/>
        </authorList>
    </citation>
    <scope>NUCLEOTIDE SEQUENCE [LARGE SCALE GENOMIC DNA]</scope>
    <source>
        <strain evidence="1 2">B3227</strain>
    </source>
</reference>
<sequence>MKKILLGLLLITFFVITFTIALNSQEIVDPEQAETPVDNIKQKESKELNQILREISNELQNYEVFLESEKDLEYSASKGITIPTTLVRSNSKNVEKATEMREMVEHIFKKNHGLLKNFGYSNEVDILDDNGESIFQ</sequence>
<evidence type="ECO:0000313" key="2">
    <source>
        <dbReference type="Proteomes" id="UP000243524"/>
    </source>
</evidence>
<dbReference type="AlphaFoldDB" id="A0A2I0QTA5"/>
<comment type="caution">
    <text evidence="1">The sequence shown here is derived from an EMBL/GenBank/DDBJ whole genome shotgun (WGS) entry which is preliminary data.</text>
</comment>
<dbReference type="EMBL" id="PJNH01000002">
    <property type="protein sequence ID" value="PKR77573.1"/>
    <property type="molecule type" value="Genomic_DNA"/>
</dbReference>